<protein>
    <submittedName>
        <fullName evidence="1">Uncharacterized protein</fullName>
    </submittedName>
</protein>
<reference evidence="1 2" key="1">
    <citation type="submission" date="2015-11" db="EMBL/GenBank/DDBJ databases">
        <title>Draft genome sequence of Agrobacterium sp. R89-1.</title>
        <authorList>
            <person name="Zahradnik J."/>
            <person name="Kyslikova E."/>
            <person name="Palyzova A."/>
            <person name="Kyslik P."/>
        </authorList>
    </citation>
    <scope>NUCLEOTIDE SEQUENCE [LARGE SCALE GENOMIC DNA]</scope>
    <source>
        <strain evidence="1 2">R89-1</strain>
    </source>
</reference>
<dbReference type="AlphaFoldDB" id="A0A135P2G3"/>
<name>A0A135P2G3_9HYPH</name>
<keyword evidence="2" id="KW-1185">Reference proteome</keyword>
<proteinExistence type="predicted"/>
<gene>
    <name evidence="1" type="ORF">ATO67_05975</name>
</gene>
<accession>A0A135P2G3</accession>
<comment type="caution">
    <text evidence="1">The sequence shown here is derived from an EMBL/GenBank/DDBJ whole genome shotgun (WGS) entry which is preliminary data.</text>
</comment>
<sequence>MFLSGLWQRLSDQFSNLAAAHEVANSQPHIVGTVETLLIKIMDVKLYSNELQPVIVGYDDAYGFTSEFNNLLLHHTYSRCGLAHSISSNRIFKDGLTVKSHSTAAGTRACVSGTHKPLIKDRGNTFHF</sequence>
<dbReference type="Proteomes" id="UP000070498">
    <property type="component" value="Unassembled WGS sequence"/>
</dbReference>
<organism evidence="1 2">
    <name type="scientific">Agrobacterium bohemicum</name>
    <dbReference type="NCBI Taxonomy" id="2052828"/>
    <lineage>
        <taxon>Bacteria</taxon>
        <taxon>Pseudomonadati</taxon>
        <taxon>Pseudomonadota</taxon>
        <taxon>Alphaproteobacteria</taxon>
        <taxon>Hyphomicrobiales</taxon>
        <taxon>Rhizobiaceae</taxon>
        <taxon>Rhizobium/Agrobacterium group</taxon>
        <taxon>Agrobacterium</taxon>
    </lineage>
</organism>
<evidence type="ECO:0000313" key="1">
    <source>
        <dbReference type="EMBL" id="KXG85603.1"/>
    </source>
</evidence>
<evidence type="ECO:0000313" key="2">
    <source>
        <dbReference type="Proteomes" id="UP000070498"/>
    </source>
</evidence>
<dbReference type="EMBL" id="LNUW01000031">
    <property type="protein sequence ID" value="KXG85603.1"/>
    <property type="molecule type" value="Genomic_DNA"/>
</dbReference>